<dbReference type="InterPro" id="IPR050301">
    <property type="entry name" value="NTE"/>
</dbReference>
<keyword evidence="2 4" id="KW-0442">Lipid degradation</keyword>
<evidence type="ECO:0000313" key="6">
    <source>
        <dbReference type="EMBL" id="MBP1047012.1"/>
    </source>
</evidence>
<evidence type="ECO:0000256" key="3">
    <source>
        <dbReference type="ARBA" id="ARBA00023098"/>
    </source>
</evidence>
<reference evidence="6 7" key="1">
    <citation type="submission" date="2020-12" db="EMBL/GenBank/DDBJ databases">
        <title>Vagococcus allomyrinae sp. nov. and Enterococcus lavae sp. nov., isolated from the larvae of Allomyrina dichotoma.</title>
        <authorList>
            <person name="Lee S.D."/>
        </authorList>
    </citation>
    <scope>NUCLEOTIDE SEQUENCE [LARGE SCALE GENOMIC DNA]</scope>
    <source>
        <strain evidence="6 7">BWM-S5</strain>
    </source>
</reference>
<feature type="short sequence motif" description="DGA/G" evidence="4">
    <location>
        <begin position="310"/>
        <end position="312"/>
    </location>
</feature>
<keyword evidence="1 4" id="KW-0378">Hydrolase</keyword>
<dbReference type="InterPro" id="IPR016035">
    <property type="entry name" value="Acyl_Trfase/lysoPLipase"/>
</dbReference>
<evidence type="ECO:0000256" key="4">
    <source>
        <dbReference type="PROSITE-ProRule" id="PRU01161"/>
    </source>
</evidence>
<keyword evidence="3 4" id="KW-0443">Lipid metabolism</keyword>
<organism evidence="6 7">
    <name type="scientific">Enterococcus larvae</name>
    <dbReference type="NCBI Taxonomy" id="2794352"/>
    <lineage>
        <taxon>Bacteria</taxon>
        <taxon>Bacillati</taxon>
        <taxon>Bacillota</taxon>
        <taxon>Bacilli</taxon>
        <taxon>Lactobacillales</taxon>
        <taxon>Enterococcaceae</taxon>
        <taxon>Enterococcus</taxon>
    </lineage>
</organism>
<accession>A0ABS4CK81</accession>
<feature type="short sequence motif" description="GXSXG" evidence="4">
    <location>
        <begin position="170"/>
        <end position="174"/>
    </location>
</feature>
<name>A0ABS4CK81_9ENTE</name>
<evidence type="ECO:0000259" key="5">
    <source>
        <dbReference type="PROSITE" id="PS51635"/>
    </source>
</evidence>
<keyword evidence="7" id="KW-1185">Reference proteome</keyword>
<protein>
    <submittedName>
        <fullName evidence="6">Patatin-like phospholipase family protein</fullName>
    </submittedName>
</protein>
<dbReference type="Pfam" id="PF01734">
    <property type="entry name" value="Patatin"/>
    <property type="match status" value="1"/>
</dbReference>
<dbReference type="EMBL" id="JAEDXU010000006">
    <property type="protein sequence ID" value="MBP1047012.1"/>
    <property type="molecule type" value="Genomic_DNA"/>
</dbReference>
<dbReference type="Gene3D" id="3.40.1090.10">
    <property type="entry name" value="Cytosolic phospholipase A2 catalytic domain"/>
    <property type="match status" value="1"/>
</dbReference>
<comment type="caution">
    <text evidence="6">The sequence shown here is derived from an EMBL/GenBank/DDBJ whole genome shotgun (WGS) entry which is preliminary data.</text>
</comment>
<dbReference type="RefSeq" id="WP_209557804.1">
    <property type="nucleotide sequence ID" value="NZ_JAEDXU010000006.1"/>
</dbReference>
<evidence type="ECO:0000256" key="2">
    <source>
        <dbReference type="ARBA" id="ARBA00022963"/>
    </source>
</evidence>
<feature type="active site" description="Proton acceptor" evidence="4">
    <location>
        <position position="310"/>
    </location>
</feature>
<dbReference type="Proteomes" id="UP000673375">
    <property type="component" value="Unassembled WGS sequence"/>
</dbReference>
<dbReference type="PANTHER" id="PTHR14226:SF57">
    <property type="entry name" value="BLR7027 PROTEIN"/>
    <property type="match status" value="1"/>
</dbReference>
<feature type="short sequence motif" description="GXGXXG" evidence="4">
    <location>
        <begin position="143"/>
        <end position="148"/>
    </location>
</feature>
<evidence type="ECO:0000313" key="7">
    <source>
        <dbReference type="Proteomes" id="UP000673375"/>
    </source>
</evidence>
<gene>
    <name evidence="6" type="ORF">I6N96_12095</name>
</gene>
<feature type="active site" description="Nucleophile" evidence="4">
    <location>
        <position position="172"/>
    </location>
</feature>
<dbReference type="SUPFAM" id="SSF52151">
    <property type="entry name" value="FabD/lysophospholipase-like"/>
    <property type="match status" value="1"/>
</dbReference>
<proteinExistence type="predicted"/>
<dbReference type="PANTHER" id="PTHR14226">
    <property type="entry name" value="NEUROPATHY TARGET ESTERASE/SWISS CHEESE D.MELANOGASTER"/>
    <property type="match status" value="1"/>
</dbReference>
<feature type="domain" description="PNPLA" evidence="5">
    <location>
        <begin position="139"/>
        <end position="323"/>
    </location>
</feature>
<sequence>MKMIKLHFSDSYDFLPYIQKCRLAFPFYRAHSEAQTALFEHLKEKSAAVYVAIKKEQPLFFVSIQEGQVVNLLAVASSGVTWAQIFSGIDMLYKKTFKSEVVLRFRHSLNETEHSRLIQQGYRLSGNEAYKKLQYNTALVLGGGGARGAYQIGVWQALKELDIPIQIITGTSVGALNGALIVQDDFEQAKEMWEQIDTKKILSFPMKETTGNTLPDMLSKMASFTVAAIQSKGVSTRPLQQLIDATFSPEKLEQAKQQFYLVTTELPGVVETVIHFNMCKNDQWKQWLLASSSFFPAMAAAQIDGKYYIDGGYRNNIPVDTAIANGATECIIVDVKGPGMTKHVVLPEGQSAILLKTPWSLGTVLLFDGARSIVNIKLGYLEMMKALEKYIGYWYTFDESFVGLQVLQQQFFRYLKKNYQLSLWKNREERKKFYQKLRKYYKDRVYEENISLVLLELLGKFADVPADQLYTVVEFVQALKIVWTNKEEENTFDGMISAQEWLGKYYDDFFLLSEKRQLQLVTDLLAVEVKEKKKRLSWLLDQLPVITLQVLMKEFINEGVDDEWLKNFHMKS</sequence>
<dbReference type="PROSITE" id="PS51635">
    <property type="entry name" value="PNPLA"/>
    <property type="match status" value="1"/>
</dbReference>
<evidence type="ECO:0000256" key="1">
    <source>
        <dbReference type="ARBA" id="ARBA00022801"/>
    </source>
</evidence>
<dbReference type="CDD" id="cd07209">
    <property type="entry name" value="Pat_hypo_Ecoli_Z1214_like"/>
    <property type="match status" value="1"/>
</dbReference>
<dbReference type="InterPro" id="IPR002641">
    <property type="entry name" value="PNPLA_dom"/>
</dbReference>